<organism evidence="2 3">
    <name type="scientific">Dorcoceras hygrometricum</name>
    <dbReference type="NCBI Taxonomy" id="472368"/>
    <lineage>
        <taxon>Eukaryota</taxon>
        <taxon>Viridiplantae</taxon>
        <taxon>Streptophyta</taxon>
        <taxon>Embryophyta</taxon>
        <taxon>Tracheophyta</taxon>
        <taxon>Spermatophyta</taxon>
        <taxon>Magnoliopsida</taxon>
        <taxon>eudicotyledons</taxon>
        <taxon>Gunneridae</taxon>
        <taxon>Pentapetalae</taxon>
        <taxon>asterids</taxon>
        <taxon>lamiids</taxon>
        <taxon>Lamiales</taxon>
        <taxon>Gesneriaceae</taxon>
        <taxon>Didymocarpoideae</taxon>
        <taxon>Trichosporeae</taxon>
        <taxon>Loxocarpinae</taxon>
        <taxon>Dorcoceras</taxon>
    </lineage>
</organism>
<dbReference type="EMBL" id="KV013406">
    <property type="protein sequence ID" value="KZV23663.1"/>
    <property type="molecule type" value="Genomic_DNA"/>
</dbReference>
<feature type="region of interest" description="Disordered" evidence="1">
    <location>
        <begin position="1"/>
        <end position="28"/>
    </location>
</feature>
<evidence type="ECO:0000313" key="2">
    <source>
        <dbReference type="EMBL" id="KZV23663.1"/>
    </source>
</evidence>
<feature type="compositionally biased region" description="Pro residues" evidence="1">
    <location>
        <begin position="1"/>
        <end position="10"/>
    </location>
</feature>
<reference evidence="2 3" key="1">
    <citation type="journal article" date="2015" name="Proc. Natl. Acad. Sci. U.S.A.">
        <title>The resurrection genome of Boea hygrometrica: A blueprint for survival of dehydration.</title>
        <authorList>
            <person name="Xiao L."/>
            <person name="Yang G."/>
            <person name="Zhang L."/>
            <person name="Yang X."/>
            <person name="Zhao S."/>
            <person name="Ji Z."/>
            <person name="Zhou Q."/>
            <person name="Hu M."/>
            <person name="Wang Y."/>
            <person name="Chen M."/>
            <person name="Xu Y."/>
            <person name="Jin H."/>
            <person name="Xiao X."/>
            <person name="Hu G."/>
            <person name="Bao F."/>
            <person name="Hu Y."/>
            <person name="Wan P."/>
            <person name="Li L."/>
            <person name="Deng X."/>
            <person name="Kuang T."/>
            <person name="Xiang C."/>
            <person name="Zhu J.K."/>
            <person name="Oliver M.J."/>
            <person name="He Y."/>
        </authorList>
    </citation>
    <scope>NUCLEOTIDE SEQUENCE [LARGE SCALE GENOMIC DNA]</scope>
    <source>
        <strain evidence="3">cv. XS01</strain>
    </source>
</reference>
<evidence type="ECO:0000313" key="3">
    <source>
        <dbReference type="Proteomes" id="UP000250235"/>
    </source>
</evidence>
<proteinExistence type="predicted"/>
<dbReference type="Proteomes" id="UP000250235">
    <property type="component" value="Unassembled WGS sequence"/>
</dbReference>
<accession>A0A2Z7AQF3</accession>
<protein>
    <submittedName>
        <fullName evidence="2">Uncharacterized protein</fullName>
    </submittedName>
</protein>
<sequence length="176" mass="18771">MVPLEPPGPEGGPDGRSPAFVAGAGRTNAETSRWSRRHAAWLVRPLAATSSPWLAHVLDHGWSLWNRIDLGVVHPEGLRQWWPEQVERSRGVPAGRGGSLLGCGILGLGLNVAMVRSNFGWNDFRIQVPMDSEVRSGEVAVAYGSRDHAETLGSLGLNGAGDDPADELIPIGGDDL</sequence>
<dbReference type="AlphaFoldDB" id="A0A2Z7AQF3"/>
<keyword evidence="3" id="KW-1185">Reference proteome</keyword>
<name>A0A2Z7AQF3_9LAMI</name>
<evidence type="ECO:0000256" key="1">
    <source>
        <dbReference type="SAM" id="MobiDB-lite"/>
    </source>
</evidence>
<gene>
    <name evidence="2" type="ORF">F511_06993</name>
</gene>